<dbReference type="EMBL" id="SRLO01000028">
    <property type="protein sequence ID" value="TNN84174.1"/>
    <property type="molecule type" value="Genomic_DNA"/>
</dbReference>
<feature type="region of interest" description="Disordered" evidence="1">
    <location>
        <begin position="211"/>
        <end position="231"/>
    </location>
</feature>
<sequence>MWYSSMASSVRVPAPRPPDTRACTSPRLPAEGLPRSTSPSSTASVYMQWRITCTYFRGMMDSSSTMRVGVCSVRSVISSPKVPKERGPRREDGFMSPEVLVRGPGPRRAPGRRRGHGPSLVAAFDHLGVGGEAEQGVVVTHVVKQALHVRLQGVGGTELLAELHQHVHVLQPGVLRPAHPKLPGVQVVEQGGEHGHVDARRLDVHEDLGSVAGGRRQQGLEEGAAGGQDGPVRREARALEDEVHVGAVLVLVEGGQVPLQAGRLGARQAGLEAQLLERRRALVFLHQGVGVADVPPRQELAHLPRVIRRAVGLPPFDEPPLEGGQAEALLLAVGGPLVTVLQAVKLRLPAISVLRATLSRDSGADPQSLGPSLPYLEDDGKNSQTDVERGQGGRPGGGELDYTALMRGDRRRSLPPPISLYTHRHMHPFKRLLTLPQSLGSFDLI</sequence>
<gene>
    <name evidence="2" type="ORF">EYF80_005501</name>
</gene>
<evidence type="ECO:0000313" key="2">
    <source>
        <dbReference type="EMBL" id="TNN84174.1"/>
    </source>
</evidence>
<evidence type="ECO:0000256" key="1">
    <source>
        <dbReference type="SAM" id="MobiDB-lite"/>
    </source>
</evidence>
<feature type="region of interest" description="Disordered" evidence="1">
    <location>
        <begin position="80"/>
        <end position="115"/>
    </location>
</feature>
<proteinExistence type="predicted"/>
<feature type="region of interest" description="Disordered" evidence="1">
    <location>
        <begin position="1"/>
        <end position="41"/>
    </location>
</feature>
<organism evidence="2 3">
    <name type="scientific">Liparis tanakae</name>
    <name type="common">Tanaka's snailfish</name>
    <dbReference type="NCBI Taxonomy" id="230148"/>
    <lineage>
        <taxon>Eukaryota</taxon>
        <taxon>Metazoa</taxon>
        <taxon>Chordata</taxon>
        <taxon>Craniata</taxon>
        <taxon>Vertebrata</taxon>
        <taxon>Euteleostomi</taxon>
        <taxon>Actinopterygii</taxon>
        <taxon>Neopterygii</taxon>
        <taxon>Teleostei</taxon>
        <taxon>Neoteleostei</taxon>
        <taxon>Acanthomorphata</taxon>
        <taxon>Eupercaria</taxon>
        <taxon>Perciformes</taxon>
        <taxon>Cottioidei</taxon>
        <taxon>Cottales</taxon>
        <taxon>Liparidae</taxon>
        <taxon>Liparis</taxon>
    </lineage>
</organism>
<feature type="compositionally biased region" description="Basic and acidic residues" evidence="1">
    <location>
        <begin position="378"/>
        <end position="391"/>
    </location>
</feature>
<reference evidence="2 3" key="1">
    <citation type="submission" date="2019-03" db="EMBL/GenBank/DDBJ databases">
        <title>First draft genome of Liparis tanakae, snailfish: a comprehensive survey of snailfish specific genes.</title>
        <authorList>
            <person name="Kim W."/>
            <person name="Song I."/>
            <person name="Jeong J.-H."/>
            <person name="Kim D."/>
            <person name="Kim S."/>
            <person name="Ryu S."/>
            <person name="Song J.Y."/>
            <person name="Lee S.K."/>
        </authorList>
    </citation>
    <scope>NUCLEOTIDE SEQUENCE [LARGE SCALE GENOMIC DNA]</scope>
    <source>
        <tissue evidence="2">Muscle</tissue>
    </source>
</reference>
<dbReference type="Proteomes" id="UP000314294">
    <property type="component" value="Unassembled WGS sequence"/>
</dbReference>
<feature type="region of interest" description="Disordered" evidence="1">
    <location>
        <begin position="361"/>
        <end position="400"/>
    </location>
</feature>
<accession>A0A4Z2J2U6</accession>
<name>A0A4Z2J2U6_9TELE</name>
<comment type="caution">
    <text evidence="2">The sequence shown here is derived from an EMBL/GenBank/DDBJ whole genome shotgun (WGS) entry which is preliminary data.</text>
</comment>
<evidence type="ECO:0000313" key="3">
    <source>
        <dbReference type="Proteomes" id="UP000314294"/>
    </source>
</evidence>
<dbReference type="AlphaFoldDB" id="A0A4Z2J2U6"/>
<feature type="compositionally biased region" description="Basic and acidic residues" evidence="1">
    <location>
        <begin position="82"/>
        <end position="93"/>
    </location>
</feature>
<keyword evidence="3" id="KW-1185">Reference proteome</keyword>
<protein>
    <submittedName>
        <fullName evidence="2">Uncharacterized protein</fullName>
    </submittedName>
</protein>